<protein>
    <submittedName>
        <fullName evidence="1">Uncharacterized protein</fullName>
    </submittedName>
</protein>
<comment type="caution">
    <text evidence="1">The sequence shown here is derived from an EMBL/GenBank/DDBJ whole genome shotgun (WGS) entry which is preliminary data.</text>
</comment>
<accession>A0A0V1LXE6</accession>
<name>A0A0V1LXE6_9BILA</name>
<evidence type="ECO:0000313" key="2">
    <source>
        <dbReference type="Proteomes" id="UP000054843"/>
    </source>
</evidence>
<dbReference type="EMBL" id="JYDO01001378">
    <property type="protein sequence ID" value="KRZ64195.1"/>
    <property type="molecule type" value="Genomic_DNA"/>
</dbReference>
<dbReference type="AlphaFoldDB" id="A0A0V1LXE6"/>
<dbReference type="Proteomes" id="UP000054843">
    <property type="component" value="Unassembled WGS sequence"/>
</dbReference>
<organism evidence="1 2">
    <name type="scientific">Trichinella papuae</name>
    <dbReference type="NCBI Taxonomy" id="268474"/>
    <lineage>
        <taxon>Eukaryota</taxon>
        <taxon>Metazoa</taxon>
        <taxon>Ecdysozoa</taxon>
        <taxon>Nematoda</taxon>
        <taxon>Enoplea</taxon>
        <taxon>Dorylaimia</taxon>
        <taxon>Trichinellida</taxon>
        <taxon>Trichinellidae</taxon>
        <taxon>Trichinella</taxon>
    </lineage>
</organism>
<sequence length="74" mass="8270">MKQRQLVASGSAVLNALVDEPSSVPGGSLDFFVPQRFLGEEGLFECHEFMRGEGYSLVDESFFPGRESYDEVMF</sequence>
<proteinExistence type="predicted"/>
<evidence type="ECO:0000313" key="1">
    <source>
        <dbReference type="EMBL" id="KRZ64195.1"/>
    </source>
</evidence>
<keyword evidence="2" id="KW-1185">Reference proteome</keyword>
<gene>
    <name evidence="1" type="ORF">T10_10080</name>
</gene>
<reference evidence="1 2" key="1">
    <citation type="submission" date="2015-01" db="EMBL/GenBank/DDBJ databases">
        <title>Evolution of Trichinella species and genotypes.</title>
        <authorList>
            <person name="Korhonen P.K."/>
            <person name="Edoardo P."/>
            <person name="Giuseppe L.R."/>
            <person name="Gasser R.B."/>
        </authorList>
    </citation>
    <scope>NUCLEOTIDE SEQUENCE [LARGE SCALE GENOMIC DNA]</scope>
    <source>
        <strain evidence="1">ISS1980</strain>
    </source>
</reference>